<sequence length="142" mass="16770">MEFIVKTFDELTSRELYELYYLRVSVFVVEQKCAYQEVDELDLKAFHLYLKEEGEIKAYLRILHNNDEAKIGRVISKKKGGGRAIMQYALKYIYTRLNMSKISLEAQCCAQGFYEKFGFKSVGERFLEDGIWHIKMIKIENI</sequence>
<feature type="domain" description="N-acetyltransferase" evidence="1">
    <location>
        <begin position="6"/>
        <end position="141"/>
    </location>
</feature>
<dbReference type="OrthoDB" id="9796171at2"/>
<keyword evidence="2" id="KW-0808">Transferase</keyword>
<dbReference type="Proteomes" id="UP000257067">
    <property type="component" value="Unassembled WGS sequence"/>
</dbReference>
<dbReference type="PROSITE" id="PS51186">
    <property type="entry name" value="GNAT"/>
    <property type="match status" value="1"/>
</dbReference>
<dbReference type="Pfam" id="PF13673">
    <property type="entry name" value="Acetyltransf_10"/>
    <property type="match status" value="1"/>
</dbReference>
<dbReference type="SUPFAM" id="SSF55729">
    <property type="entry name" value="Acyl-CoA N-acyltransferases (Nat)"/>
    <property type="match status" value="1"/>
</dbReference>
<dbReference type="Gene3D" id="3.40.630.30">
    <property type="match status" value="1"/>
</dbReference>
<gene>
    <name evidence="2" type="ORF">CQA62_01880</name>
</gene>
<accession>A0A3D8IXZ1</accession>
<evidence type="ECO:0000259" key="1">
    <source>
        <dbReference type="PROSITE" id="PS51186"/>
    </source>
</evidence>
<reference evidence="2 3" key="1">
    <citation type="submission" date="2018-04" db="EMBL/GenBank/DDBJ databases">
        <title>Novel Campyloabacter and Helicobacter Species and Strains.</title>
        <authorList>
            <person name="Mannion A.J."/>
            <person name="Shen Z."/>
            <person name="Fox J.G."/>
        </authorList>
    </citation>
    <scope>NUCLEOTIDE SEQUENCE [LARGE SCALE GENOMIC DNA]</scope>
    <source>
        <strain evidence="2 3">ATCC 700242</strain>
    </source>
</reference>
<proteinExistence type="predicted"/>
<organism evidence="2 3">
    <name type="scientific">Helicobacter cholecystus</name>
    <dbReference type="NCBI Taxonomy" id="45498"/>
    <lineage>
        <taxon>Bacteria</taxon>
        <taxon>Pseudomonadati</taxon>
        <taxon>Campylobacterota</taxon>
        <taxon>Epsilonproteobacteria</taxon>
        <taxon>Campylobacterales</taxon>
        <taxon>Helicobacteraceae</taxon>
        <taxon>Helicobacter</taxon>
    </lineage>
</organism>
<protein>
    <submittedName>
        <fullName evidence="2">GNAT family N-acetyltransferase</fullName>
    </submittedName>
</protein>
<dbReference type="InterPro" id="IPR000182">
    <property type="entry name" value="GNAT_dom"/>
</dbReference>
<dbReference type="RefSeq" id="WP_104724627.1">
    <property type="nucleotide sequence ID" value="NZ_FZNE01000003.1"/>
</dbReference>
<keyword evidence="3" id="KW-1185">Reference proteome</keyword>
<dbReference type="AlphaFoldDB" id="A0A3D8IXZ1"/>
<evidence type="ECO:0000313" key="3">
    <source>
        <dbReference type="Proteomes" id="UP000257067"/>
    </source>
</evidence>
<dbReference type="GO" id="GO:0016747">
    <property type="term" value="F:acyltransferase activity, transferring groups other than amino-acyl groups"/>
    <property type="evidence" value="ECO:0007669"/>
    <property type="project" value="InterPro"/>
</dbReference>
<evidence type="ECO:0000313" key="2">
    <source>
        <dbReference type="EMBL" id="RDU69421.1"/>
    </source>
</evidence>
<dbReference type="EMBL" id="NXLU01000002">
    <property type="protein sequence ID" value="RDU69421.1"/>
    <property type="molecule type" value="Genomic_DNA"/>
</dbReference>
<comment type="caution">
    <text evidence="2">The sequence shown here is derived from an EMBL/GenBank/DDBJ whole genome shotgun (WGS) entry which is preliminary data.</text>
</comment>
<dbReference type="InterPro" id="IPR016181">
    <property type="entry name" value="Acyl_CoA_acyltransferase"/>
</dbReference>
<name>A0A3D8IXZ1_9HELI</name>